<dbReference type="Proteomes" id="UP000199584">
    <property type="component" value="Unassembled WGS sequence"/>
</dbReference>
<sequence length="140" mass="15241">MYDKILVPIDGSESSMETAKHAAEFASKLGGAVTLFHVVSPLPAAIQGTSHARKFLEEMLRHGEEALKDAKKEIASFNLQVDLDMVVGGPAVEICQKAENEQYDLIIIGSKGLSKNRGFKMGSVSKRVVRHAHCPVLIVR</sequence>
<dbReference type="EMBL" id="FOYM01000021">
    <property type="protein sequence ID" value="SFR10545.1"/>
    <property type="molecule type" value="Genomic_DNA"/>
</dbReference>
<gene>
    <name evidence="4" type="ORF">SAMN05660706_12134</name>
</gene>
<dbReference type="PANTHER" id="PTHR46268:SF6">
    <property type="entry name" value="UNIVERSAL STRESS PROTEIN UP12"/>
    <property type="match status" value="1"/>
</dbReference>
<dbReference type="STRING" id="39060.SAMN05660706_12134"/>
<evidence type="ECO:0000256" key="2">
    <source>
        <dbReference type="SAM" id="Coils"/>
    </source>
</evidence>
<reference evidence="5" key="1">
    <citation type="submission" date="2016-10" db="EMBL/GenBank/DDBJ databases">
        <authorList>
            <person name="Varghese N."/>
            <person name="Submissions S."/>
        </authorList>
    </citation>
    <scope>NUCLEOTIDE SEQUENCE [LARGE SCALE GENOMIC DNA]</scope>
    <source>
        <strain evidence="5">DSM 3669</strain>
    </source>
</reference>
<dbReference type="InterPro" id="IPR006016">
    <property type="entry name" value="UspA"/>
</dbReference>
<accession>A0A1I6DYN2</accession>
<dbReference type="InterPro" id="IPR006015">
    <property type="entry name" value="Universal_stress_UspA"/>
</dbReference>
<proteinExistence type="inferred from homology"/>
<dbReference type="CDD" id="cd00293">
    <property type="entry name" value="USP-like"/>
    <property type="match status" value="1"/>
</dbReference>
<dbReference type="InterPro" id="IPR014729">
    <property type="entry name" value="Rossmann-like_a/b/a_fold"/>
</dbReference>
<evidence type="ECO:0000313" key="5">
    <source>
        <dbReference type="Proteomes" id="UP000199584"/>
    </source>
</evidence>
<dbReference type="PANTHER" id="PTHR46268">
    <property type="entry name" value="STRESS RESPONSE PROTEIN NHAX"/>
    <property type="match status" value="1"/>
</dbReference>
<organism evidence="4 5">
    <name type="scientific">Desulfoscipio geothermicus DSM 3669</name>
    <dbReference type="NCBI Taxonomy" id="1121426"/>
    <lineage>
        <taxon>Bacteria</taxon>
        <taxon>Bacillati</taxon>
        <taxon>Bacillota</taxon>
        <taxon>Clostridia</taxon>
        <taxon>Eubacteriales</taxon>
        <taxon>Desulfallaceae</taxon>
        <taxon>Desulfoscipio</taxon>
    </lineage>
</organism>
<comment type="similarity">
    <text evidence="1">Belongs to the universal stress protein A family.</text>
</comment>
<dbReference type="SUPFAM" id="SSF52402">
    <property type="entry name" value="Adenine nucleotide alpha hydrolases-like"/>
    <property type="match status" value="1"/>
</dbReference>
<feature type="domain" description="UspA" evidence="3">
    <location>
        <begin position="1"/>
        <end position="140"/>
    </location>
</feature>
<dbReference type="RefSeq" id="WP_092484865.1">
    <property type="nucleotide sequence ID" value="NZ_FOYM01000021.1"/>
</dbReference>
<dbReference type="PRINTS" id="PR01438">
    <property type="entry name" value="UNVRSLSTRESS"/>
</dbReference>
<keyword evidence="2" id="KW-0175">Coiled coil</keyword>
<feature type="coiled-coil region" evidence="2">
    <location>
        <begin position="53"/>
        <end position="80"/>
    </location>
</feature>
<dbReference type="Pfam" id="PF00582">
    <property type="entry name" value="Usp"/>
    <property type="match status" value="1"/>
</dbReference>
<evidence type="ECO:0000313" key="4">
    <source>
        <dbReference type="EMBL" id="SFR10545.1"/>
    </source>
</evidence>
<dbReference type="AlphaFoldDB" id="A0A1I6DYN2"/>
<name>A0A1I6DYN2_9FIRM</name>
<dbReference type="OrthoDB" id="9794782at2"/>
<evidence type="ECO:0000259" key="3">
    <source>
        <dbReference type="Pfam" id="PF00582"/>
    </source>
</evidence>
<protein>
    <submittedName>
        <fullName evidence="4">Nucleotide-binding universal stress protein, UspA family</fullName>
    </submittedName>
</protein>
<evidence type="ECO:0000256" key="1">
    <source>
        <dbReference type="ARBA" id="ARBA00008791"/>
    </source>
</evidence>
<keyword evidence="5" id="KW-1185">Reference proteome</keyword>
<dbReference type="Gene3D" id="3.40.50.620">
    <property type="entry name" value="HUPs"/>
    <property type="match status" value="1"/>
</dbReference>